<reference evidence="3" key="2">
    <citation type="submission" date="2020-09" db="EMBL/GenBank/DDBJ databases">
        <authorList>
            <person name="Sun Q."/>
            <person name="Ohkuma M."/>
        </authorList>
    </citation>
    <scope>NUCLEOTIDE SEQUENCE</scope>
    <source>
        <strain evidence="3">JCM 31311</strain>
    </source>
</reference>
<evidence type="ECO:0000256" key="1">
    <source>
        <dbReference type="SAM" id="MobiDB-lite"/>
    </source>
</evidence>
<gene>
    <name evidence="3" type="ORF">GCM10008957_49430</name>
</gene>
<name>A0A918CQ95_9DEIO</name>
<keyword evidence="2" id="KW-1133">Transmembrane helix</keyword>
<dbReference type="AlphaFoldDB" id="A0A918CQ95"/>
<protein>
    <submittedName>
        <fullName evidence="3">Uncharacterized protein</fullName>
    </submittedName>
</protein>
<reference evidence="3" key="1">
    <citation type="journal article" date="2014" name="Int. J. Syst. Evol. Microbiol.">
        <title>Complete genome sequence of Corynebacterium casei LMG S-19264T (=DSM 44701T), isolated from a smear-ripened cheese.</title>
        <authorList>
            <consortium name="US DOE Joint Genome Institute (JGI-PGF)"/>
            <person name="Walter F."/>
            <person name="Albersmeier A."/>
            <person name="Kalinowski J."/>
            <person name="Ruckert C."/>
        </authorList>
    </citation>
    <scope>NUCLEOTIDE SEQUENCE</scope>
    <source>
        <strain evidence="3">JCM 31311</strain>
    </source>
</reference>
<feature type="compositionally biased region" description="Low complexity" evidence="1">
    <location>
        <begin position="30"/>
        <end position="52"/>
    </location>
</feature>
<feature type="transmembrane region" description="Helical" evidence="2">
    <location>
        <begin position="74"/>
        <end position="94"/>
    </location>
</feature>
<organism evidence="3 4">
    <name type="scientific">Deinococcus ruber</name>
    <dbReference type="NCBI Taxonomy" id="1848197"/>
    <lineage>
        <taxon>Bacteria</taxon>
        <taxon>Thermotogati</taxon>
        <taxon>Deinococcota</taxon>
        <taxon>Deinococci</taxon>
        <taxon>Deinococcales</taxon>
        <taxon>Deinococcaceae</taxon>
        <taxon>Deinococcus</taxon>
    </lineage>
</organism>
<feature type="region of interest" description="Disordered" evidence="1">
    <location>
        <begin position="30"/>
        <end position="54"/>
    </location>
</feature>
<sequence>MNVYLFSTVLGLAGLFSMAVLGLSHGHSPGAHSHAPGAHSGSAGHAHSGLHLPRGGRHPGTRGAWLSTLASPRVLLSLLLGFGLSGLLLTGLPLHLPEVLTLPLSAAGSVAFEGLLILPYWNALMRFQSRPARSLGSAVMSRAEAVTDFDRAGSGLVRLEFDGEIRQLLATLERSEQAQGVQVRRGDTVRVEAIDEQLSACTVSSVV</sequence>
<keyword evidence="4" id="KW-1185">Reference proteome</keyword>
<dbReference type="EMBL" id="BMQL01000058">
    <property type="protein sequence ID" value="GGR33204.1"/>
    <property type="molecule type" value="Genomic_DNA"/>
</dbReference>
<evidence type="ECO:0000313" key="3">
    <source>
        <dbReference type="EMBL" id="GGR33204.1"/>
    </source>
</evidence>
<evidence type="ECO:0000256" key="2">
    <source>
        <dbReference type="SAM" id="Phobius"/>
    </source>
</evidence>
<feature type="transmembrane region" description="Helical" evidence="2">
    <location>
        <begin position="6"/>
        <end position="24"/>
    </location>
</feature>
<evidence type="ECO:0000313" key="4">
    <source>
        <dbReference type="Proteomes" id="UP000603865"/>
    </source>
</evidence>
<comment type="caution">
    <text evidence="3">The sequence shown here is derived from an EMBL/GenBank/DDBJ whole genome shotgun (WGS) entry which is preliminary data.</text>
</comment>
<dbReference type="RefSeq" id="WP_189093191.1">
    <property type="nucleotide sequence ID" value="NZ_BMQL01000058.1"/>
</dbReference>
<keyword evidence="2" id="KW-0812">Transmembrane</keyword>
<dbReference type="Proteomes" id="UP000603865">
    <property type="component" value="Unassembled WGS sequence"/>
</dbReference>
<proteinExistence type="predicted"/>
<feature type="transmembrane region" description="Helical" evidence="2">
    <location>
        <begin position="100"/>
        <end position="121"/>
    </location>
</feature>
<keyword evidence="2" id="KW-0472">Membrane</keyword>
<accession>A0A918CQ95</accession>